<dbReference type="AlphaFoldDB" id="A0A6G1HWK5"/>
<accession>A0A6G1HWK5</accession>
<dbReference type="EMBL" id="ML996695">
    <property type="protein sequence ID" value="KAF2400400.1"/>
    <property type="molecule type" value="Genomic_DNA"/>
</dbReference>
<reference evidence="1" key="1">
    <citation type="journal article" date="2020" name="Stud. Mycol.">
        <title>101 Dothideomycetes genomes: a test case for predicting lifestyles and emergence of pathogens.</title>
        <authorList>
            <person name="Haridas S."/>
            <person name="Albert R."/>
            <person name="Binder M."/>
            <person name="Bloem J."/>
            <person name="Labutti K."/>
            <person name="Salamov A."/>
            <person name="Andreopoulos B."/>
            <person name="Baker S."/>
            <person name="Barry K."/>
            <person name="Bills G."/>
            <person name="Bluhm B."/>
            <person name="Cannon C."/>
            <person name="Castanera R."/>
            <person name="Culley D."/>
            <person name="Daum C."/>
            <person name="Ezra D."/>
            <person name="Gonzalez J."/>
            <person name="Henrissat B."/>
            <person name="Kuo A."/>
            <person name="Liang C."/>
            <person name="Lipzen A."/>
            <person name="Lutzoni F."/>
            <person name="Magnuson J."/>
            <person name="Mondo S."/>
            <person name="Nolan M."/>
            <person name="Ohm R."/>
            <person name="Pangilinan J."/>
            <person name="Park H.-J."/>
            <person name="Ramirez L."/>
            <person name="Alfaro M."/>
            <person name="Sun H."/>
            <person name="Tritt A."/>
            <person name="Yoshinaga Y."/>
            <person name="Zwiers L.-H."/>
            <person name="Turgeon B."/>
            <person name="Goodwin S."/>
            <person name="Spatafora J."/>
            <person name="Crous P."/>
            <person name="Grigoriev I."/>
        </authorList>
    </citation>
    <scope>NUCLEOTIDE SEQUENCE</scope>
    <source>
        <strain evidence="1">CBS 262.69</strain>
    </source>
</reference>
<evidence type="ECO:0000313" key="1">
    <source>
        <dbReference type="EMBL" id="KAF2400400.1"/>
    </source>
</evidence>
<proteinExistence type="predicted"/>
<evidence type="ECO:0000313" key="2">
    <source>
        <dbReference type="Proteomes" id="UP000799640"/>
    </source>
</evidence>
<gene>
    <name evidence="1" type="ORF">EJ06DRAFT_428786</name>
</gene>
<dbReference type="Proteomes" id="UP000799640">
    <property type="component" value="Unassembled WGS sequence"/>
</dbReference>
<sequence length="150" mass="16378">MEFSEMGTGGTALTTTPPSICLIYPNLQYGPLPSAFASRLTVKLLWMNARPKTYIQGRTPTDRPVGREARVPEPSPSVYFLCSLPVGPQPWDSPSSSQSSRPGFPDLLSGLIPDNPICPAAKMLREDLQPIIWRAIGILDPTGCRLSRLL</sequence>
<organism evidence="1 2">
    <name type="scientific">Trichodelitschia bisporula</name>
    <dbReference type="NCBI Taxonomy" id="703511"/>
    <lineage>
        <taxon>Eukaryota</taxon>
        <taxon>Fungi</taxon>
        <taxon>Dikarya</taxon>
        <taxon>Ascomycota</taxon>
        <taxon>Pezizomycotina</taxon>
        <taxon>Dothideomycetes</taxon>
        <taxon>Dothideomycetes incertae sedis</taxon>
        <taxon>Phaeotrichales</taxon>
        <taxon>Phaeotrichaceae</taxon>
        <taxon>Trichodelitschia</taxon>
    </lineage>
</organism>
<name>A0A6G1HWK5_9PEZI</name>
<keyword evidence="2" id="KW-1185">Reference proteome</keyword>
<protein>
    <submittedName>
        <fullName evidence="1">Uncharacterized protein</fullName>
    </submittedName>
</protein>